<comment type="caution">
    <text evidence="8">The sequence shown here is derived from an EMBL/GenBank/DDBJ whole genome shotgun (WGS) entry which is preliminary data.</text>
</comment>
<evidence type="ECO:0000256" key="2">
    <source>
        <dbReference type="ARBA" id="ARBA00010170"/>
    </source>
</evidence>
<dbReference type="EMBL" id="JNBS01005044">
    <property type="protein sequence ID" value="OQR81302.1"/>
    <property type="molecule type" value="Genomic_DNA"/>
</dbReference>
<feature type="transmembrane region" description="Helical" evidence="6">
    <location>
        <begin position="420"/>
        <end position="437"/>
    </location>
</feature>
<feature type="transmembrane region" description="Helical" evidence="6">
    <location>
        <begin position="573"/>
        <end position="596"/>
    </location>
</feature>
<keyword evidence="5 6" id="KW-0472">Membrane</keyword>
<keyword evidence="9" id="KW-1185">Reference proteome</keyword>
<evidence type="ECO:0000256" key="4">
    <source>
        <dbReference type="ARBA" id="ARBA00022989"/>
    </source>
</evidence>
<evidence type="ECO:0000256" key="6">
    <source>
        <dbReference type="SAM" id="Phobius"/>
    </source>
</evidence>
<protein>
    <submittedName>
        <fullName evidence="8">Pecanex 4</fullName>
    </submittedName>
</protein>
<feature type="transmembrane region" description="Helical" evidence="6">
    <location>
        <begin position="468"/>
        <end position="489"/>
    </location>
</feature>
<dbReference type="AlphaFoldDB" id="A0A1V9Y6E9"/>
<feature type="transmembrane region" description="Helical" evidence="6">
    <location>
        <begin position="518"/>
        <end position="542"/>
    </location>
</feature>
<dbReference type="GO" id="GO:0016020">
    <property type="term" value="C:membrane"/>
    <property type="evidence" value="ECO:0007669"/>
    <property type="project" value="UniProtKB-SubCell"/>
</dbReference>
<dbReference type="OrthoDB" id="78707at2759"/>
<evidence type="ECO:0000259" key="7">
    <source>
        <dbReference type="Pfam" id="PF05041"/>
    </source>
</evidence>
<accession>A0A1V9Y6E9</accession>
<reference evidence="8 9" key="1">
    <citation type="journal article" date="2014" name="Genome Biol. Evol.">
        <title>The secreted proteins of Achlya hypogyna and Thraustotheca clavata identify the ancestral oomycete secretome and reveal gene acquisitions by horizontal gene transfer.</title>
        <authorList>
            <person name="Misner I."/>
            <person name="Blouin N."/>
            <person name="Leonard G."/>
            <person name="Richards T.A."/>
            <person name="Lane C.E."/>
        </authorList>
    </citation>
    <scope>NUCLEOTIDE SEQUENCE [LARGE SCALE GENOMIC DNA]</scope>
    <source>
        <strain evidence="8 9">ATCC 34112</strain>
    </source>
</reference>
<feature type="transmembrane region" description="Helical" evidence="6">
    <location>
        <begin position="292"/>
        <end position="312"/>
    </location>
</feature>
<proteinExistence type="inferred from homology"/>
<dbReference type="InterPro" id="IPR007735">
    <property type="entry name" value="Pecanex_C"/>
</dbReference>
<dbReference type="PANTHER" id="PTHR12372:SF6">
    <property type="entry name" value="PECANEX-LIKE PROTEIN 4"/>
    <property type="match status" value="1"/>
</dbReference>
<dbReference type="Pfam" id="PF05041">
    <property type="entry name" value="Pecanex_C"/>
    <property type="match status" value="1"/>
</dbReference>
<sequence length="1186" mass="134057">MLHSFLSFGCPEDVAPFITEEKLSFTLSRWLQSWLGGVWIRRALKDHIKVNVFQMTVLLFPPLLGAAMSPVTLDIQVKSLVFSFCVLALVVILQSTVFLIRRNSYFPKRLVRKSIDDTDTHVNYKLFSTPVLEMLIPTKSLVEEGFDIALTLALTSMSMQLLSVHEMSDYGAAYDHCIAIENILGWTVFAICQYPLSARPPIEVNEWRIGAPVTIDISQRAIYFVILSGIDWGLKCASQNISARILVRYCIYSLPFLINFGVLPPISALFEYIIEQCLITGFGYNLKEDRGLLIFFLVVYSIVTLVLVYISFSSVETTICPAIAAVCGRWISSPIIRQLKKYIGKYCSTSIVMPFDCKMLPITDIEKATDTDTTSWQILLYNPAFQSFMQYCGVAAIAAVVGTISQKLSTSQFQLLQREMIAIVLVIWIGVQVRLRIELTGTCFNKYVTLNTTILHKVATALDWSLRLALWILISIYFSADSTSLFGTLTANKIWKNIALLHVWAISQHNPYQAFPTIWPASVLAMYTNLSFASSIFITAFAQTRLQHLMELMHFASVIISSIIVSPKQRYPWWVLATLCGLPISLISLVFSTIFLSPIYPFCGSTIFLAAFPRPRRFWYAYEECHDSQDATYYEHMFEALTQDLHKMLSTSTLLHQRSLCSSRDIYIIRVDSYLAFLEILELGTTFCVVRFRGLELQETTSCHHLEASKLDEAIHKVFGESSEENSDDEDDAPEVGAHPLRLNIFTPLIRAPIRMYSMSTAVLTGFIDDPGCLQVISQAFWMTLITELNRVAHGSVPDIWLSSPVSVSSLDFVLKDFPSHYWDYLQSKNKKQHTKADLRSAQPLPRITTEDVNQQPRRSSLRLAATTFLKMVMHLKPTRSSMTTPAPVPQTTAALEIVRTDTPSQKTLFQNSSQAYGLQEEATDAVNYEALAKQRPTLLQGKKSFSWGDIDGHVPEITKSTKTLTRPSFLKERWNKVSDFHNLAASCYAIVQTLGYGPHDCIGANHIYQCFHGNFPRSLENDWLKANTTLYDVVVRAYRLAVKLGFDKFAEGEIDIYDSPEEIEALIAQYQNKWYIGPKNSLVWKRHIKTSRPYLFALSKNNQGDYISNIYTLCTQDATIVSINRAACEGIWAGLGIELLYMTNDDDERFSIQSNPQLLRNLLVQSADPPLGYPVFCTGAVMVKL</sequence>
<dbReference type="Proteomes" id="UP000243217">
    <property type="component" value="Unassembled WGS sequence"/>
</dbReference>
<gene>
    <name evidence="8" type="ORF">THRCLA_11844</name>
</gene>
<dbReference type="InterPro" id="IPR039797">
    <property type="entry name" value="Pecanex"/>
</dbReference>
<keyword evidence="3 6" id="KW-0812">Transmembrane</keyword>
<feature type="transmembrane region" description="Helical" evidence="6">
    <location>
        <begin position="80"/>
        <end position="100"/>
    </location>
</feature>
<name>A0A1V9Y6E9_9STRA</name>
<evidence type="ECO:0000256" key="5">
    <source>
        <dbReference type="ARBA" id="ARBA00023136"/>
    </source>
</evidence>
<evidence type="ECO:0000256" key="1">
    <source>
        <dbReference type="ARBA" id="ARBA00004141"/>
    </source>
</evidence>
<evidence type="ECO:0000313" key="9">
    <source>
        <dbReference type="Proteomes" id="UP000243217"/>
    </source>
</evidence>
<evidence type="ECO:0000313" key="8">
    <source>
        <dbReference type="EMBL" id="OQR81302.1"/>
    </source>
</evidence>
<organism evidence="8 9">
    <name type="scientific">Thraustotheca clavata</name>
    <dbReference type="NCBI Taxonomy" id="74557"/>
    <lineage>
        <taxon>Eukaryota</taxon>
        <taxon>Sar</taxon>
        <taxon>Stramenopiles</taxon>
        <taxon>Oomycota</taxon>
        <taxon>Saprolegniomycetes</taxon>
        <taxon>Saprolegniales</taxon>
        <taxon>Achlyaceae</taxon>
        <taxon>Thraustotheca</taxon>
    </lineage>
</organism>
<comment type="similarity">
    <text evidence="2">Belongs to the pecanex family.</text>
</comment>
<evidence type="ECO:0000256" key="3">
    <source>
        <dbReference type="ARBA" id="ARBA00022692"/>
    </source>
</evidence>
<feature type="transmembrane region" description="Helical" evidence="6">
    <location>
        <begin position="388"/>
        <end position="408"/>
    </location>
</feature>
<dbReference type="PANTHER" id="PTHR12372">
    <property type="entry name" value="PECANEX"/>
    <property type="match status" value="1"/>
</dbReference>
<feature type="domain" description="Pecanex C-terminal" evidence="7">
    <location>
        <begin position="1008"/>
        <end position="1178"/>
    </location>
</feature>
<feature type="transmembrane region" description="Helical" evidence="6">
    <location>
        <begin position="50"/>
        <end position="68"/>
    </location>
</feature>
<keyword evidence="4 6" id="KW-1133">Transmembrane helix</keyword>
<comment type="subcellular location">
    <subcellularLocation>
        <location evidence="1">Membrane</location>
        <topology evidence="1">Multi-pass membrane protein</topology>
    </subcellularLocation>
</comment>